<accession>H8XP70</accession>
<dbReference type="HOGENOM" id="CLU_1945579_0_0_10"/>
<dbReference type="Proteomes" id="UP000007599">
    <property type="component" value="Chromosome I"/>
</dbReference>
<evidence type="ECO:0000313" key="1">
    <source>
        <dbReference type="EMBL" id="CCG53144.1"/>
    </source>
</evidence>
<proteinExistence type="predicted"/>
<dbReference type="KEGG" id="fin:KQS_05900"/>
<keyword evidence="2" id="KW-1185">Reference proteome</keyword>
<dbReference type="EMBL" id="HE774682">
    <property type="protein sequence ID" value="CCG53144.1"/>
    <property type="molecule type" value="Genomic_DNA"/>
</dbReference>
<dbReference type="STRING" id="1094466.KQS_05900"/>
<protein>
    <submittedName>
        <fullName evidence="1">Uncharacterized protein</fullName>
    </submittedName>
</protein>
<reference evidence="2" key="2">
    <citation type="submission" date="2012-03" db="EMBL/GenBank/DDBJ databases">
        <title>Complete genome sequence of Flavobacterium indicum GPTSA100-9T, isolated from warm spring water.</title>
        <authorList>
            <person name="Barbier P."/>
            <person name="Houel A."/>
            <person name="Loux V."/>
            <person name="Poulain J."/>
            <person name="Bernardet J.-F."/>
            <person name="Touchon M."/>
            <person name="Duchaud E."/>
        </authorList>
    </citation>
    <scope>NUCLEOTIDE SEQUENCE [LARGE SCALE GENOMIC DNA]</scope>
    <source>
        <strain evidence="2">DSM 17447 / CIP 109464 / GPTSA100-9</strain>
    </source>
</reference>
<dbReference type="AlphaFoldDB" id="H8XP70"/>
<gene>
    <name evidence="1" type="ordered locus">KQS_05900</name>
</gene>
<sequence length="129" mass="14586">MSVGSLITVSLLKNAFKSVRLNCQLAKSPFFSRHFQGCTVFLRLGITSDCEKTSPSIKTNIVKSLQVKYFIVQINGKYIYNFKNKPRLNVLKRGCNFMFFVPMLRDILKNGCGATVTAVMGSSFKRKIF</sequence>
<evidence type="ECO:0000313" key="2">
    <source>
        <dbReference type="Proteomes" id="UP000007599"/>
    </source>
</evidence>
<name>H8XP70_FLAIG</name>
<organism evidence="1 2">
    <name type="scientific">Flavobacterium indicum (strain DSM 17447 / CIP 109464 / GPTSA100-9)</name>
    <dbReference type="NCBI Taxonomy" id="1094466"/>
    <lineage>
        <taxon>Bacteria</taxon>
        <taxon>Pseudomonadati</taxon>
        <taxon>Bacteroidota</taxon>
        <taxon>Flavobacteriia</taxon>
        <taxon>Flavobacteriales</taxon>
        <taxon>Flavobacteriaceae</taxon>
        <taxon>Flavobacterium</taxon>
    </lineage>
</organism>
<reference evidence="1 2" key="1">
    <citation type="journal article" date="2012" name="J. Bacteriol.">
        <title>Complete Genome Sequence of Flavobacterium indicum GPSTA100-9T, Isolated from Warm Spring Water.</title>
        <authorList>
            <person name="Barbier P."/>
            <person name="Houel A."/>
            <person name="Loux V."/>
            <person name="Poulain J."/>
            <person name="Bernardet J.F."/>
            <person name="Touchon M."/>
            <person name="Duchaud E."/>
        </authorList>
    </citation>
    <scope>NUCLEOTIDE SEQUENCE [LARGE SCALE GENOMIC DNA]</scope>
    <source>
        <strain evidence="2">DSM 17447 / CIP 109464 / GPTSA100-9</strain>
    </source>
</reference>